<comment type="caution">
    <text evidence="2">The sequence shown here is derived from an EMBL/GenBank/DDBJ whole genome shotgun (WGS) entry which is preliminary data.</text>
</comment>
<keyword evidence="3" id="KW-1185">Reference proteome</keyword>
<sequence length="752" mass="82470">MAHGAMPYGGQMPGHGPNPGQAMGHMQMHPGASGPGAPHVSQAGPMMGMQPGMQGGGPQAQALQHLTPQPQMFHQQIPQSLANNPQAMAAWQHQARQHHLLQQQRAQQQHMMPGAPQQGNMGMAFGGGGNPPFNAAQFAQMQAQNPQMGVQLPGHLSHQQQLLQQQHNMMRQQQAQQAQQAQQQAQQQALANSQHLAMQHATSQSSNQGQGTPHAQQAQHPQQPQMRPQPQTSAAPEAHSSPAQPPNPQQNTSQPQQTPQQAPQQPVGQPQAAQQGQQPQQNQQGVPKAVMQRMQQGFNQQQHQMMQRQMQQAVQQQQQQANRMSGASTLRLYQFADHISRYKASEQTSRDEQPWREFVERFFATDSSLRHVVKDLKSSHSKQFEVLYPSLPRYFHIHYEGVDQIQILIEQPSERMTQSPQGIMFHIVEAARAKFIYWFKNGTQLVCSGKIWAIFSEDKITTLHYETQEYEQYVSRSEIELVFSRSTVNATKSPRMTKKAAANQRNQPRQGEAVTTLAEIPEAPVGALGVIAPVQTFFEINETITMMTEIMRHVQENPGVAPKDALSALVDQYSAQMQQNPQQTPQQPHINLPPNGMQQMMQQGAGMPPGARTPGQMGMQQNANMNMPQGFMASPAMQHQFLPGGMPGVNGGGSPHINLNAANLNPGVSSNVHTPSPAQAHMQAPSMVQQMSQQGSTGSGASVNTSPNVAGNKRRRPSAVKTEDEGGGEVNGVQGKVKQSPRVGQNKRVKGS</sequence>
<feature type="compositionally biased region" description="Polar residues" evidence="1">
    <location>
        <begin position="660"/>
        <end position="677"/>
    </location>
</feature>
<feature type="compositionally biased region" description="Low complexity" evidence="1">
    <location>
        <begin position="42"/>
        <end position="52"/>
    </location>
</feature>
<evidence type="ECO:0000313" key="2">
    <source>
        <dbReference type="EMBL" id="KAF2096820.1"/>
    </source>
</evidence>
<organism evidence="2 3">
    <name type="scientific">Rhizodiscina lignyota</name>
    <dbReference type="NCBI Taxonomy" id="1504668"/>
    <lineage>
        <taxon>Eukaryota</taxon>
        <taxon>Fungi</taxon>
        <taxon>Dikarya</taxon>
        <taxon>Ascomycota</taxon>
        <taxon>Pezizomycotina</taxon>
        <taxon>Dothideomycetes</taxon>
        <taxon>Pleosporomycetidae</taxon>
        <taxon>Aulographales</taxon>
        <taxon>Rhizodiscinaceae</taxon>
        <taxon>Rhizodiscina</taxon>
    </lineage>
</organism>
<evidence type="ECO:0000313" key="3">
    <source>
        <dbReference type="Proteomes" id="UP000799772"/>
    </source>
</evidence>
<dbReference type="Proteomes" id="UP000799772">
    <property type="component" value="Unassembled WGS sequence"/>
</dbReference>
<feature type="compositionally biased region" description="Gly residues" evidence="1">
    <location>
        <begin position="645"/>
        <end position="654"/>
    </location>
</feature>
<feature type="region of interest" description="Disordered" evidence="1">
    <location>
        <begin position="644"/>
        <end position="752"/>
    </location>
</feature>
<dbReference type="OrthoDB" id="774557at2759"/>
<dbReference type="InterPro" id="IPR029005">
    <property type="entry name" value="LIM-bd/SEUSS"/>
</dbReference>
<evidence type="ECO:0000256" key="1">
    <source>
        <dbReference type="SAM" id="MobiDB-lite"/>
    </source>
</evidence>
<dbReference type="PANTHER" id="PTHR10378">
    <property type="entry name" value="LIM DOMAIN-BINDING PROTEIN"/>
    <property type="match status" value="1"/>
</dbReference>
<feature type="compositionally biased region" description="Low complexity" evidence="1">
    <location>
        <begin position="249"/>
        <end position="291"/>
    </location>
</feature>
<gene>
    <name evidence="2" type="ORF">NA57DRAFT_58707</name>
</gene>
<accession>A0A9P4M4H7</accession>
<evidence type="ECO:0008006" key="4">
    <source>
        <dbReference type="Google" id="ProtNLM"/>
    </source>
</evidence>
<feature type="compositionally biased region" description="Low complexity" evidence="1">
    <location>
        <begin position="208"/>
        <end position="232"/>
    </location>
</feature>
<feature type="region of interest" description="Disordered" evidence="1">
    <location>
        <begin position="1"/>
        <end position="60"/>
    </location>
</feature>
<dbReference type="Pfam" id="PF01803">
    <property type="entry name" value="LIM_bind"/>
    <property type="match status" value="1"/>
</dbReference>
<feature type="compositionally biased region" description="Low complexity" evidence="1">
    <location>
        <begin position="155"/>
        <end position="197"/>
    </location>
</feature>
<proteinExistence type="predicted"/>
<dbReference type="AlphaFoldDB" id="A0A9P4M4H7"/>
<feature type="compositionally biased region" description="Low complexity" evidence="1">
    <location>
        <begin position="686"/>
        <end position="703"/>
    </location>
</feature>
<feature type="region of interest" description="Disordered" evidence="1">
    <location>
        <begin position="155"/>
        <end position="291"/>
    </location>
</feature>
<dbReference type="EMBL" id="ML978129">
    <property type="protein sequence ID" value="KAF2096820.1"/>
    <property type="molecule type" value="Genomic_DNA"/>
</dbReference>
<protein>
    <recommendedName>
        <fullName evidence="4">LIM-domain binding protein-domain-containing protein</fullName>
    </recommendedName>
</protein>
<name>A0A9P4M4H7_9PEZI</name>
<reference evidence="2" key="1">
    <citation type="journal article" date="2020" name="Stud. Mycol.">
        <title>101 Dothideomycetes genomes: a test case for predicting lifestyles and emergence of pathogens.</title>
        <authorList>
            <person name="Haridas S."/>
            <person name="Albert R."/>
            <person name="Binder M."/>
            <person name="Bloem J."/>
            <person name="Labutti K."/>
            <person name="Salamov A."/>
            <person name="Andreopoulos B."/>
            <person name="Baker S."/>
            <person name="Barry K."/>
            <person name="Bills G."/>
            <person name="Bluhm B."/>
            <person name="Cannon C."/>
            <person name="Castanera R."/>
            <person name="Culley D."/>
            <person name="Daum C."/>
            <person name="Ezra D."/>
            <person name="Gonzalez J."/>
            <person name="Henrissat B."/>
            <person name="Kuo A."/>
            <person name="Liang C."/>
            <person name="Lipzen A."/>
            <person name="Lutzoni F."/>
            <person name="Magnuson J."/>
            <person name="Mondo S."/>
            <person name="Nolan M."/>
            <person name="Ohm R."/>
            <person name="Pangilinan J."/>
            <person name="Park H.-J."/>
            <person name="Ramirez L."/>
            <person name="Alfaro M."/>
            <person name="Sun H."/>
            <person name="Tritt A."/>
            <person name="Yoshinaga Y."/>
            <person name="Zwiers L.-H."/>
            <person name="Turgeon B."/>
            <person name="Goodwin S."/>
            <person name="Spatafora J."/>
            <person name="Crous P."/>
            <person name="Grigoriev I."/>
        </authorList>
    </citation>
    <scope>NUCLEOTIDE SEQUENCE</scope>
    <source>
        <strain evidence="2">CBS 133067</strain>
    </source>
</reference>